<accession>A0A173LH61</accession>
<evidence type="ECO:0000259" key="1">
    <source>
        <dbReference type="PROSITE" id="PS51186"/>
    </source>
</evidence>
<dbReference type="Gene3D" id="3.40.630.30">
    <property type="match status" value="1"/>
</dbReference>
<dbReference type="KEGG" id="dtm:BJL86_0067"/>
<dbReference type="CDD" id="cd04301">
    <property type="entry name" value="NAT_SF"/>
    <property type="match status" value="1"/>
</dbReference>
<keyword evidence="3" id="KW-1185">Reference proteome</keyword>
<dbReference type="Proteomes" id="UP000186104">
    <property type="component" value="Chromosome"/>
</dbReference>
<name>A0A173LH61_9ACTN</name>
<reference evidence="2 3" key="1">
    <citation type="submission" date="2016-06" db="EMBL/GenBank/DDBJ databases">
        <title>Complete genome sequence of a saline-alkali tolerant type strain Dietzia timorensis ID05-A0528T.</title>
        <authorList>
            <person name="Wu X."/>
        </authorList>
    </citation>
    <scope>NUCLEOTIDE SEQUENCE [LARGE SCALE GENOMIC DNA]</scope>
    <source>
        <strain evidence="2 3">ID05-A0528</strain>
    </source>
</reference>
<gene>
    <name evidence="2" type="ORF">BJL86_0067</name>
</gene>
<proteinExistence type="predicted"/>
<dbReference type="AlphaFoldDB" id="A0A173LH61"/>
<sequence length="156" mass="17244">MGRVVVTEWKNTYPGLVDHDKLDALDPVEAADRWREIIDDLETGTFPAPRLKCAVDRNCGAVVGFALGGPARDVDAPAAHEVWSLYVDSSHHGSGVAAELLASVIEPAAREVYLWVATGNARAIAFYRKHGFHVDGQTRVDPGWNCHESRMRIRRQ</sequence>
<dbReference type="GO" id="GO:0016747">
    <property type="term" value="F:acyltransferase activity, transferring groups other than amino-acyl groups"/>
    <property type="evidence" value="ECO:0007669"/>
    <property type="project" value="InterPro"/>
</dbReference>
<dbReference type="Pfam" id="PF00583">
    <property type="entry name" value="Acetyltransf_1"/>
    <property type="match status" value="1"/>
</dbReference>
<protein>
    <recommendedName>
        <fullName evidence="1">N-acetyltransferase domain-containing protein</fullName>
    </recommendedName>
</protein>
<dbReference type="InterPro" id="IPR016181">
    <property type="entry name" value="Acyl_CoA_acyltransferase"/>
</dbReference>
<dbReference type="PROSITE" id="PS51186">
    <property type="entry name" value="GNAT"/>
    <property type="match status" value="1"/>
</dbReference>
<dbReference type="EMBL" id="CP015961">
    <property type="protein sequence ID" value="ANI90878.1"/>
    <property type="molecule type" value="Genomic_DNA"/>
</dbReference>
<dbReference type="SUPFAM" id="SSF55729">
    <property type="entry name" value="Acyl-CoA N-acyltransferases (Nat)"/>
    <property type="match status" value="1"/>
</dbReference>
<evidence type="ECO:0000313" key="2">
    <source>
        <dbReference type="EMBL" id="ANI90878.1"/>
    </source>
</evidence>
<dbReference type="InterPro" id="IPR000182">
    <property type="entry name" value="GNAT_dom"/>
</dbReference>
<feature type="domain" description="N-acetyltransferase" evidence="1">
    <location>
        <begin position="4"/>
        <end position="156"/>
    </location>
</feature>
<evidence type="ECO:0000313" key="3">
    <source>
        <dbReference type="Proteomes" id="UP000186104"/>
    </source>
</evidence>
<organism evidence="2 3">
    <name type="scientific">Dietzia timorensis</name>
    <dbReference type="NCBI Taxonomy" id="499555"/>
    <lineage>
        <taxon>Bacteria</taxon>
        <taxon>Bacillati</taxon>
        <taxon>Actinomycetota</taxon>
        <taxon>Actinomycetes</taxon>
        <taxon>Mycobacteriales</taxon>
        <taxon>Dietziaceae</taxon>
        <taxon>Dietzia</taxon>
    </lineage>
</organism>